<sequence length="63" mass="7019">VCPGSDSDFVWVRGDNVTYVSCYLTPNEDIGGFQEKLDALEDVVREVEGELIVARDFNAKAHE</sequence>
<dbReference type="EMBL" id="NNAY01003120">
    <property type="protein sequence ID" value="OXU19947.1"/>
    <property type="molecule type" value="Genomic_DNA"/>
</dbReference>
<dbReference type="Proteomes" id="UP000215335">
    <property type="component" value="Unassembled WGS sequence"/>
</dbReference>
<dbReference type="OrthoDB" id="7554092at2759"/>
<feature type="non-terminal residue" evidence="1">
    <location>
        <position position="1"/>
    </location>
</feature>
<reference evidence="1 2" key="1">
    <citation type="journal article" date="2017" name="Curr. Biol.">
        <title>The Evolution of Venom by Co-option of Single-Copy Genes.</title>
        <authorList>
            <person name="Martinson E.O."/>
            <person name="Mrinalini"/>
            <person name="Kelkar Y.D."/>
            <person name="Chang C.H."/>
            <person name="Werren J.H."/>
        </authorList>
    </citation>
    <scope>NUCLEOTIDE SEQUENCE [LARGE SCALE GENOMIC DNA]</scope>
    <source>
        <strain evidence="1 2">Alberta</strain>
        <tissue evidence="1">Whole body</tissue>
    </source>
</reference>
<dbReference type="AlphaFoldDB" id="A0A232ENN7"/>
<dbReference type="Gene3D" id="3.60.10.10">
    <property type="entry name" value="Endonuclease/exonuclease/phosphatase"/>
    <property type="match status" value="1"/>
</dbReference>
<comment type="caution">
    <text evidence="1">The sequence shown here is derived from an EMBL/GenBank/DDBJ whole genome shotgun (WGS) entry which is preliminary data.</text>
</comment>
<dbReference type="InterPro" id="IPR036691">
    <property type="entry name" value="Endo/exonu/phosph_ase_sf"/>
</dbReference>
<proteinExistence type="predicted"/>
<gene>
    <name evidence="1" type="ORF">TSAR_016018</name>
</gene>
<keyword evidence="2" id="KW-1185">Reference proteome</keyword>
<accession>A0A232ENN7</accession>
<name>A0A232ENN7_9HYME</name>
<evidence type="ECO:0000313" key="2">
    <source>
        <dbReference type="Proteomes" id="UP000215335"/>
    </source>
</evidence>
<dbReference type="SUPFAM" id="SSF56219">
    <property type="entry name" value="DNase I-like"/>
    <property type="match status" value="1"/>
</dbReference>
<evidence type="ECO:0008006" key="3">
    <source>
        <dbReference type="Google" id="ProtNLM"/>
    </source>
</evidence>
<protein>
    <recommendedName>
        <fullName evidence="3">Endonuclease/exonuclease/phosphatase domain-containing protein</fullName>
    </recommendedName>
</protein>
<organism evidence="1 2">
    <name type="scientific">Trichomalopsis sarcophagae</name>
    <dbReference type="NCBI Taxonomy" id="543379"/>
    <lineage>
        <taxon>Eukaryota</taxon>
        <taxon>Metazoa</taxon>
        <taxon>Ecdysozoa</taxon>
        <taxon>Arthropoda</taxon>
        <taxon>Hexapoda</taxon>
        <taxon>Insecta</taxon>
        <taxon>Pterygota</taxon>
        <taxon>Neoptera</taxon>
        <taxon>Endopterygota</taxon>
        <taxon>Hymenoptera</taxon>
        <taxon>Apocrita</taxon>
        <taxon>Proctotrupomorpha</taxon>
        <taxon>Chalcidoidea</taxon>
        <taxon>Pteromalidae</taxon>
        <taxon>Pteromalinae</taxon>
        <taxon>Trichomalopsis</taxon>
    </lineage>
</organism>
<evidence type="ECO:0000313" key="1">
    <source>
        <dbReference type="EMBL" id="OXU19947.1"/>
    </source>
</evidence>